<dbReference type="Pfam" id="PF00155">
    <property type="entry name" value="Aminotran_1_2"/>
    <property type="match status" value="1"/>
</dbReference>
<evidence type="ECO:0000256" key="1">
    <source>
        <dbReference type="ARBA" id="ARBA00001933"/>
    </source>
</evidence>
<dbReference type="GO" id="GO:0008483">
    <property type="term" value="F:transaminase activity"/>
    <property type="evidence" value="ECO:0007669"/>
    <property type="project" value="UniProtKB-KW"/>
</dbReference>
<dbReference type="InterPro" id="IPR015424">
    <property type="entry name" value="PyrdxlP-dep_Trfase"/>
</dbReference>
<sequence length="543" mass="62239">MYNYYEIFTDTPKYSVHFLSPTDLQTKLIEHGRDYFDILIDASKDTPNFFYSLPTQSYSLLLNICNTISCCKHGVSEIPKQKGIAAHFYGKLKEFNYLSEGKFLKKIVDKMQYTSALTKDEFIFDLACASLGINTSSTHLKNYTSLIINEFLTNYVYHLNDITLNILPVEDVCMGIIYLLNSLRYNGLVIDGDSIAIFTPIFSPYLEIVTVQNYKLNPILIQVENDGAIFDKELDKLKNPLVKALLAINPNNSTTMAVSLITLEKVKQIINNFNPELLIIEDNTYAPFSENSEYFFNIIPENTISLYSFSKYFGCGGMKLGTISIHKENIIDNLLLKKAPIDVHNRYKMHNKNPEEIKFVDRIRMDIHNVAFSHGNNLASNQLILMSFFASSAVITDNIYGQTIQNMLHSRQKRLLTALHLNQNIQTMGNNYYLNLNILLLAENLHGIDFREYIENCCEPFNMLFKLAQIYGIIVLPSIVFSGNWWSISICLAALKDNECAEIGHSLTDLLNTYYGNFQYLKNKIAEKAFQEFKRNKLCLLKD</sequence>
<keyword evidence="4" id="KW-0808">Transferase</keyword>
<evidence type="ECO:0000256" key="5">
    <source>
        <dbReference type="ARBA" id="ARBA00022898"/>
    </source>
</evidence>
<dbReference type="InterPro" id="IPR004839">
    <property type="entry name" value="Aminotransferase_I/II_large"/>
</dbReference>
<evidence type="ECO:0000259" key="6">
    <source>
        <dbReference type="Pfam" id="PF00155"/>
    </source>
</evidence>
<dbReference type="InterPro" id="IPR015421">
    <property type="entry name" value="PyrdxlP-dep_Trfase_major"/>
</dbReference>
<dbReference type="InterPro" id="IPR015422">
    <property type="entry name" value="PyrdxlP-dep_Trfase_small"/>
</dbReference>
<comment type="cofactor">
    <cofactor evidence="1">
        <name>pyridoxal 5'-phosphate</name>
        <dbReference type="ChEBI" id="CHEBI:597326"/>
    </cofactor>
</comment>
<dbReference type="NCBIfam" id="NF006755">
    <property type="entry name" value="PRK09275.1"/>
    <property type="match status" value="1"/>
</dbReference>
<dbReference type="Gene3D" id="3.40.640.10">
    <property type="entry name" value="Type I PLP-dependent aspartate aminotransferase-like (Major domain)"/>
    <property type="match status" value="1"/>
</dbReference>
<keyword evidence="5" id="KW-0663">Pyridoxal phosphate</keyword>
<dbReference type="SUPFAM" id="SSF53383">
    <property type="entry name" value="PLP-dependent transferases"/>
    <property type="match status" value="1"/>
</dbReference>
<dbReference type="AlphaFoldDB" id="A0A6C0CXZ0"/>
<proteinExistence type="inferred from homology"/>
<keyword evidence="3" id="KW-0032">Aminotransferase</keyword>
<dbReference type="Gene3D" id="1.10.20.110">
    <property type="match status" value="1"/>
</dbReference>
<comment type="similarity">
    <text evidence="2">Belongs to the class-I pyridoxal-phosphate-dependent aminotransferase family.</text>
</comment>
<dbReference type="GO" id="GO:0030170">
    <property type="term" value="F:pyridoxal phosphate binding"/>
    <property type="evidence" value="ECO:0007669"/>
    <property type="project" value="InterPro"/>
</dbReference>
<dbReference type="PANTHER" id="PTHR46383">
    <property type="entry name" value="ASPARTATE AMINOTRANSFERASE"/>
    <property type="match status" value="1"/>
</dbReference>
<reference evidence="7" key="1">
    <citation type="journal article" date="2020" name="Nature">
        <title>Giant virus diversity and host interactions through global metagenomics.</title>
        <authorList>
            <person name="Schulz F."/>
            <person name="Roux S."/>
            <person name="Paez-Espino D."/>
            <person name="Jungbluth S."/>
            <person name="Walsh D.A."/>
            <person name="Denef V.J."/>
            <person name="McMahon K.D."/>
            <person name="Konstantinidis K.T."/>
            <person name="Eloe-Fadrosh E.A."/>
            <person name="Kyrpides N.C."/>
            <person name="Woyke T."/>
        </authorList>
    </citation>
    <scope>NUCLEOTIDE SEQUENCE</scope>
    <source>
        <strain evidence="7">GVMAG-M-3300023174-102</strain>
    </source>
</reference>
<name>A0A6C0CXZ0_9ZZZZ</name>
<accession>A0A6C0CXZ0</accession>
<dbReference type="GO" id="GO:0006520">
    <property type="term" value="P:amino acid metabolic process"/>
    <property type="evidence" value="ECO:0007669"/>
    <property type="project" value="InterPro"/>
</dbReference>
<dbReference type="PANTHER" id="PTHR46383:SF1">
    <property type="entry name" value="ASPARTATE AMINOTRANSFERASE"/>
    <property type="match status" value="1"/>
</dbReference>
<evidence type="ECO:0000256" key="2">
    <source>
        <dbReference type="ARBA" id="ARBA00007441"/>
    </source>
</evidence>
<evidence type="ECO:0000256" key="3">
    <source>
        <dbReference type="ARBA" id="ARBA00022576"/>
    </source>
</evidence>
<dbReference type="EMBL" id="MN739514">
    <property type="protein sequence ID" value="QHT09706.1"/>
    <property type="molecule type" value="Genomic_DNA"/>
</dbReference>
<dbReference type="InterPro" id="IPR050596">
    <property type="entry name" value="AspAT/PAT-like"/>
</dbReference>
<evidence type="ECO:0000256" key="4">
    <source>
        <dbReference type="ARBA" id="ARBA00022679"/>
    </source>
</evidence>
<evidence type="ECO:0000313" key="7">
    <source>
        <dbReference type="EMBL" id="QHT09706.1"/>
    </source>
</evidence>
<protein>
    <recommendedName>
        <fullName evidence="6">Aminotransferase class I/classII large domain-containing protein</fullName>
    </recommendedName>
</protein>
<feature type="domain" description="Aminotransferase class I/classII large" evidence="6">
    <location>
        <begin position="191"/>
        <end position="335"/>
    </location>
</feature>
<organism evidence="7">
    <name type="scientific">viral metagenome</name>
    <dbReference type="NCBI Taxonomy" id="1070528"/>
    <lineage>
        <taxon>unclassified sequences</taxon>
        <taxon>metagenomes</taxon>
        <taxon>organismal metagenomes</taxon>
    </lineage>
</organism>
<dbReference type="Gene3D" id="3.90.1150.10">
    <property type="entry name" value="Aspartate Aminotransferase, domain 1"/>
    <property type="match status" value="1"/>
</dbReference>
<dbReference type="CDD" id="cd00609">
    <property type="entry name" value="AAT_like"/>
    <property type="match status" value="1"/>
</dbReference>